<keyword evidence="3" id="KW-1185">Reference proteome</keyword>
<accession>A0A1B7Y7J6</accession>
<dbReference type="KEGG" id="chig:CH63R_09553"/>
<sequence>MLLRTARPAKKTATLPLRRLWANASYLQPLTPRPRMLSFSARKIQMSERDREDLAVYSGTSLRPDPPEWGYGDGDEFLVHGVRHSEAFATSSEVVQVCSSSNLYSRARNARLIMSNTIPDMASQAVMPYCIWYPDVATEDTYREIVRRYPEMRYQVGRACAVAGYKTLFDELDLLPDVSIAEEARDNGHTDIFEAIVAQPVRYAVMNDYTRSVDFQNPRPGACLNGDAAVRSSLQPHATAEEVEAASDEEPALRHRPDHYFDIQEDANAGIFTWPYPGSASLRNEDIDLLHKPLPRDLPPLNKDILILMAAWDGNIDRYARLRRPITISNEITAVVRGAYHHTPFARWLETCVDDIFPRSYYNTLVRQAFHARFIMNDDLSRIDSEIDGETLPELFWWPHCPHEETLRELAWRRPDFQHQVTLACIAGNYRDLFIEISDGIKPTEQQLDAAIVSPNKFYREHLQQRAKEEGIQLSPFEISDRWCEQGWPSEEHWTKDYLRPNKEFYRGYYALKMPDELVNTPDDHDEDWQVEYFPPEDNLLNYHMHLQLGDWQRLISANDKTRQKAKAKGGFRLYSTDEDRKRREGPPPQPKFPKTSVIPGHESD</sequence>
<feature type="compositionally biased region" description="Basic and acidic residues" evidence="1">
    <location>
        <begin position="576"/>
        <end position="586"/>
    </location>
</feature>
<evidence type="ECO:0000313" key="3">
    <source>
        <dbReference type="Proteomes" id="UP000092177"/>
    </source>
</evidence>
<comment type="caution">
    <text evidence="2">The sequence shown here is derived from an EMBL/GenBank/DDBJ whole genome shotgun (WGS) entry which is preliminary data.</text>
</comment>
<organism evidence="2 3">
    <name type="scientific">Colletotrichum higginsianum (strain IMI 349063)</name>
    <name type="common">Crucifer anthracnose fungus</name>
    <dbReference type="NCBI Taxonomy" id="759273"/>
    <lineage>
        <taxon>Eukaryota</taxon>
        <taxon>Fungi</taxon>
        <taxon>Dikarya</taxon>
        <taxon>Ascomycota</taxon>
        <taxon>Pezizomycotina</taxon>
        <taxon>Sordariomycetes</taxon>
        <taxon>Hypocreomycetidae</taxon>
        <taxon>Glomerellales</taxon>
        <taxon>Glomerellaceae</taxon>
        <taxon>Colletotrichum</taxon>
        <taxon>Colletotrichum destructivum species complex</taxon>
    </lineage>
</organism>
<protein>
    <submittedName>
        <fullName evidence="2">Alpha-mannosyltransferase</fullName>
    </submittedName>
</protein>
<feature type="region of interest" description="Disordered" evidence="1">
    <location>
        <begin position="563"/>
        <end position="605"/>
    </location>
</feature>
<dbReference type="AlphaFoldDB" id="A0A1B7Y7J6"/>
<gene>
    <name evidence="2" type="ORF">CH63R_09553</name>
</gene>
<evidence type="ECO:0000313" key="2">
    <source>
        <dbReference type="EMBL" id="OBR08032.1"/>
    </source>
</evidence>
<keyword evidence="2" id="KW-0808">Transferase</keyword>
<dbReference type="VEuPathDB" id="FungiDB:CH63R_09553"/>
<dbReference type="RefSeq" id="XP_018156550.1">
    <property type="nucleotide sequence ID" value="XM_018304527.1"/>
</dbReference>
<name>A0A1B7Y7J6_COLHI</name>
<dbReference type="OrthoDB" id="4360026at2759"/>
<proteinExistence type="predicted"/>
<dbReference type="GeneID" id="28868634"/>
<dbReference type="Proteomes" id="UP000092177">
    <property type="component" value="Chromosome 6"/>
</dbReference>
<dbReference type="GO" id="GO:0016757">
    <property type="term" value="F:glycosyltransferase activity"/>
    <property type="evidence" value="ECO:0007669"/>
    <property type="project" value="UniProtKB-KW"/>
</dbReference>
<evidence type="ECO:0000256" key="1">
    <source>
        <dbReference type="SAM" id="MobiDB-lite"/>
    </source>
</evidence>
<reference evidence="3" key="1">
    <citation type="journal article" date="2017" name="BMC Genomics">
        <title>Gapless genome assembly of Colletotrichum higginsianum reveals chromosome structure and association of transposable elements with secondary metabolite gene clusters.</title>
        <authorList>
            <person name="Dallery J.-F."/>
            <person name="Lapalu N."/>
            <person name="Zampounis A."/>
            <person name="Pigne S."/>
            <person name="Luyten I."/>
            <person name="Amselem J."/>
            <person name="Wittenberg A.H.J."/>
            <person name="Zhou S."/>
            <person name="de Queiroz M.V."/>
            <person name="Robin G.P."/>
            <person name="Auger A."/>
            <person name="Hainaut M."/>
            <person name="Henrissat B."/>
            <person name="Kim K.-T."/>
            <person name="Lee Y.-H."/>
            <person name="Lespinet O."/>
            <person name="Schwartz D.C."/>
            <person name="Thon M.R."/>
            <person name="O'Connell R.J."/>
        </authorList>
    </citation>
    <scope>NUCLEOTIDE SEQUENCE [LARGE SCALE GENOMIC DNA]</scope>
    <source>
        <strain evidence="3">IMI 349063</strain>
    </source>
</reference>
<keyword evidence="2" id="KW-0328">Glycosyltransferase</keyword>
<dbReference type="EMBL" id="LTAN01000006">
    <property type="protein sequence ID" value="OBR08032.1"/>
    <property type="molecule type" value="Genomic_DNA"/>
</dbReference>